<gene>
    <name evidence="3" type="ORF">SAMN06893097_105353</name>
</gene>
<dbReference type="SUPFAM" id="SSF56281">
    <property type="entry name" value="Metallo-hydrolase/oxidoreductase"/>
    <property type="match status" value="1"/>
</dbReference>
<dbReference type="InterPro" id="IPR044528">
    <property type="entry name" value="POD-like_MBL-fold"/>
</dbReference>
<evidence type="ECO:0000259" key="2">
    <source>
        <dbReference type="PROSITE" id="PS50206"/>
    </source>
</evidence>
<sequence length="459" mass="48258">MQIDVIETTGLGDRSYLVSAGGVGVVIDPQRDIDRVLALAEKRNVRIALVAESHLHNDYLTGGLELARTVGADYAVPAGDTVAYERVPTGDGDVLAAGPVRLRVMHTPGHTHHHVSYVLTDADGAVQAVFTGGSMLYGATGRTDLVGPEHTDELTHAQYHSVRRLADELPAGTPVFPTHGFGSFCSATPTSGDSSTVGEQVVVNPALTQDEQTFVDQLIAGLTAIPAWYTHMGPGNAAGPAPVDLSMPRPVDPEELAARLAAGEWVIDLRSRTAFAHRHLPGALNFELAIANFVTYVGWLVPWGAPLTLIGETEQQVADARRELVRIGIDRLAGAAIGSPEALAADREQASYKVSDFAGLAAAMAADPELVVLDARRDDERAAGGVRGSLHIPIHDLPGRLDEVPDGNVWVYCGSGYRASIAASMLARAGRRPVLVDGGYGDPDTGASAAGLHTQPATV</sequence>
<dbReference type="SUPFAM" id="SSF52821">
    <property type="entry name" value="Rhodanese/Cell cycle control phosphatase"/>
    <property type="match status" value="2"/>
</dbReference>
<dbReference type="GO" id="GO:0070813">
    <property type="term" value="P:hydrogen sulfide metabolic process"/>
    <property type="evidence" value="ECO:0007669"/>
    <property type="project" value="TreeGrafter"/>
</dbReference>
<dbReference type="PANTHER" id="PTHR43084:SF1">
    <property type="entry name" value="PERSULFIDE DIOXYGENASE ETHE1, MITOCHONDRIAL"/>
    <property type="match status" value="1"/>
</dbReference>
<evidence type="ECO:0000313" key="3">
    <source>
        <dbReference type="EMBL" id="SNX97011.1"/>
    </source>
</evidence>
<dbReference type="InterPro" id="IPR051682">
    <property type="entry name" value="Mito_Persulfide_Diox"/>
</dbReference>
<dbReference type="Proteomes" id="UP000219514">
    <property type="component" value="Unassembled WGS sequence"/>
</dbReference>
<protein>
    <submittedName>
        <fullName evidence="3">Glyoxylase, beta-lactamase superfamily II</fullName>
    </submittedName>
</protein>
<evidence type="ECO:0000256" key="1">
    <source>
        <dbReference type="ARBA" id="ARBA00022723"/>
    </source>
</evidence>
<dbReference type="PROSITE" id="PS50206">
    <property type="entry name" value="RHODANESE_3"/>
    <property type="match status" value="2"/>
</dbReference>
<dbReference type="Gene3D" id="3.60.15.10">
    <property type="entry name" value="Ribonuclease Z/Hydroxyacylglutathione hydrolase-like"/>
    <property type="match status" value="1"/>
</dbReference>
<dbReference type="SMART" id="SM00450">
    <property type="entry name" value="RHOD"/>
    <property type="match status" value="1"/>
</dbReference>
<dbReference type="GO" id="GO:0046872">
    <property type="term" value="F:metal ion binding"/>
    <property type="evidence" value="ECO:0007669"/>
    <property type="project" value="UniProtKB-KW"/>
</dbReference>
<dbReference type="RefSeq" id="WP_097206966.1">
    <property type="nucleotide sequence ID" value="NZ_JACHXB010000001.1"/>
</dbReference>
<keyword evidence="4" id="KW-1185">Reference proteome</keyword>
<dbReference type="EMBL" id="OBDO01000005">
    <property type="protein sequence ID" value="SNX97011.1"/>
    <property type="molecule type" value="Genomic_DNA"/>
</dbReference>
<name>A0A285EG46_9ACTN</name>
<dbReference type="SMART" id="SM00849">
    <property type="entry name" value="Lactamase_B"/>
    <property type="match status" value="1"/>
</dbReference>
<dbReference type="CDD" id="cd00158">
    <property type="entry name" value="RHOD"/>
    <property type="match status" value="1"/>
</dbReference>
<evidence type="ECO:0000313" key="4">
    <source>
        <dbReference type="Proteomes" id="UP000219514"/>
    </source>
</evidence>
<dbReference type="PANTHER" id="PTHR43084">
    <property type="entry name" value="PERSULFIDE DIOXYGENASE ETHE1"/>
    <property type="match status" value="1"/>
</dbReference>
<dbReference type="AlphaFoldDB" id="A0A285EG46"/>
<dbReference type="InterPro" id="IPR001279">
    <property type="entry name" value="Metallo-B-lactamas"/>
</dbReference>
<organism evidence="3 4">
    <name type="scientific">Geodermatophilus sabuli</name>
    <dbReference type="NCBI Taxonomy" id="1564158"/>
    <lineage>
        <taxon>Bacteria</taxon>
        <taxon>Bacillati</taxon>
        <taxon>Actinomycetota</taxon>
        <taxon>Actinomycetes</taxon>
        <taxon>Geodermatophilales</taxon>
        <taxon>Geodermatophilaceae</taxon>
        <taxon>Geodermatophilus</taxon>
    </lineage>
</organism>
<reference evidence="3 4" key="1">
    <citation type="submission" date="2017-09" db="EMBL/GenBank/DDBJ databases">
        <authorList>
            <person name="Ehlers B."/>
            <person name="Leendertz F.H."/>
        </authorList>
    </citation>
    <scope>NUCLEOTIDE SEQUENCE [LARGE SCALE GENOMIC DNA]</scope>
    <source>
        <strain evidence="3 4">DSM 46844</strain>
    </source>
</reference>
<accession>A0A285EG46</accession>
<dbReference type="Gene3D" id="3.40.250.10">
    <property type="entry name" value="Rhodanese-like domain"/>
    <property type="match status" value="2"/>
</dbReference>
<dbReference type="CDD" id="cd07724">
    <property type="entry name" value="POD-like_MBL-fold"/>
    <property type="match status" value="1"/>
</dbReference>
<keyword evidence="1" id="KW-0479">Metal-binding</keyword>
<dbReference type="GO" id="GO:0050313">
    <property type="term" value="F:sulfur dioxygenase activity"/>
    <property type="evidence" value="ECO:0007669"/>
    <property type="project" value="InterPro"/>
</dbReference>
<dbReference type="InterPro" id="IPR001763">
    <property type="entry name" value="Rhodanese-like_dom"/>
</dbReference>
<dbReference type="Pfam" id="PF00581">
    <property type="entry name" value="Rhodanese"/>
    <property type="match status" value="2"/>
</dbReference>
<feature type="domain" description="Rhodanese" evidence="2">
    <location>
        <begin position="366"/>
        <end position="446"/>
    </location>
</feature>
<dbReference type="GO" id="GO:0006749">
    <property type="term" value="P:glutathione metabolic process"/>
    <property type="evidence" value="ECO:0007669"/>
    <property type="project" value="InterPro"/>
</dbReference>
<dbReference type="OrthoDB" id="3196337at2"/>
<dbReference type="InterPro" id="IPR036866">
    <property type="entry name" value="RibonucZ/Hydroxyglut_hydro"/>
</dbReference>
<dbReference type="InterPro" id="IPR036873">
    <property type="entry name" value="Rhodanese-like_dom_sf"/>
</dbReference>
<proteinExistence type="predicted"/>
<feature type="domain" description="Rhodanese" evidence="2">
    <location>
        <begin position="260"/>
        <end position="289"/>
    </location>
</feature>